<dbReference type="AlphaFoldDB" id="A0A918U8F6"/>
<dbReference type="Pfam" id="PF01648">
    <property type="entry name" value="ACPS"/>
    <property type="match status" value="1"/>
</dbReference>
<comment type="similarity">
    <text evidence="1">Belongs to the P-Pant transferase superfamily. Gsp/Sfp/HetI/AcpT family.</text>
</comment>
<dbReference type="Gene3D" id="3.90.470.20">
    <property type="entry name" value="4'-phosphopantetheinyl transferase domain"/>
    <property type="match status" value="2"/>
</dbReference>
<dbReference type="RefSeq" id="WP_189532424.1">
    <property type="nucleotide sequence ID" value="NZ_BMYX01000005.1"/>
</dbReference>
<dbReference type="InterPro" id="IPR050559">
    <property type="entry name" value="P-Pant_transferase_sf"/>
</dbReference>
<dbReference type="PANTHER" id="PTHR12215">
    <property type="entry name" value="PHOSPHOPANTETHEINE TRANSFERASE"/>
    <property type="match status" value="1"/>
</dbReference>
<dbReference type="GO" id="GO:0005829">
    <property type="term" value="C:cytosol"/>
    <property type="evidence" value="ECO:0007669"/>
    <property type="project" value="TreeGrafter"/>
</dbReference>
<evidence type="ECO:0000259" key="3">
    <source>
        <dbReference type="Pfam" id="PF01648"/>
    </source>
</evidence>
<dbReference type="GO" id="GO:0000287">
    <property type="term" value="F:magnesium ion binding"/>
    <property type="evidence" value="ECO:0007669"/>
    <property type="project" value="InterPro"/>
</dbReference>
<gene>
    <name evidence="4" type="ORF">GCM10011289_12760</name>
</gene>
<comment type="caution">
    <text evidence="4">The sequence shown here is derived from an EMBL/GenBank/DDBJ whole genome shotgun (WGS) entry which is preliminary data.</text>
</comment>
<name>A0A918U8F6_9NEIS</name>
<dbReference type="Proteomes" id="UP000645257">
    <property type="component" value="Unassembled WGS sequence"/>
</dbReference>
<dbReference type="InterPro" id="IPR037143">
    <property type="entry name" value="4-PPantetheinyl_Trfase_dom_sf"/>
</dbReference>
<dbReference type="GO" id="GO:0008897">
    <property type="term" value="F:holo-[acyl-carrier-protein] synthase activity"/>
    <property type="evidence" value="ECO:0007669"/>
    <property type="project" value="InterPro"/>
</dbReference>
<organism evidence="4 5">
    <name type="scientific">Paludibacterium paludis</name>
    <dbReference type="NCBI Taxonomy" id="1225769"/>
    <lineage>
        <taxon>Bacteria</taxon>
        <taxon>Pseudomonadati</taxon>
        <taxon>Pseudomonadota</taxon>
        <taxon>Betaproteobacteria</taxon>
        <taxon>Neisseriales</taxon>
        <taxon>Chromobacteriaceae</taxon>
        <taxon>Paludibacterium</taxon>
    </lineage>
</organism>
<keyword evidence="5" id="KW-1185">Reference proteome</keyword>
<dbReference type="GO" id="GO:0019878">
    <property type="term" value="P:lysine biosynthetic process via aminoadipic acid"/>
    <property type="evidence" value="ECO:0007669"/>
    <property type="project" value="TreeGrafter"/>
</dbReference>
<proteinExistence type="inferred from homology"/>
<sequence length="171" mass="18771">MEDVVIGRTSFGKPYLLNEAIQFNLSHCRGAVLAGLSRAGIGVDIECERSFTDLQHFYRLIASREERQISPQIDAVSLRRLWAGKESLVKLVGTGFHLHPSSLSVMPALTRGQGPVSVGRHACHLFWPPETHGLVSCLATVEPASPSLWDVEITDTKTPSVLRATAMEYGF</sequence>
<dbReference type="EMBL" id="BMYX01000005">
    <property type="protein sequence ID" value="GGY11287.1"/>
    <property type="molecule type" value="Genomic_DNA"/>
</dbReference>
<dbReference type="SUPFAM" id="SSF56214">
    <property type="entry name" value="4'-phosphopantetheinyl transferase"/>
    <property type="match status" value="2"/>
</dbReference>
<protein>
    <recommendedName>
        <fullName evidence="3">4'-phosphopantetheinyl transferase domain-containing protein</fullName>
    </recommendedName>
</protein>
<evidence type="ECO:0000313" key="4">
    <source>
        <dbReference type="EMBL" id="GGY11287.1"/>
    </source>
</evidence>
<accession>A0A918U8F6</accession>
<evidence type="ECO:0000256" key="2">
    <source>
        <dbReference type="ARBA" id="ARBA00022679"/>
    </source>
</evidence>
<dbReference type="InterPro" id="IPR008278">
    <property type="entry name" value="4-PPantetheinyl_Trfase_dom"/>
</dbReference>
<reference evidence="4" key="2">
    <citation type="submission" date="2020-09" db="EMBL/GenBank/DDBJ databases">
        <authorList>
            <person name="Sun Q."/>
            <person name="Kim S."/>
        </authorList>
    </citation>
    <scope>NUCLEOTIDE SEQUENCE</scope>
    <source>
        <strain evidence="4">KCTC 32182</strain>
    </source>
</reference>
<reference evidence="4" key="1">
    <citation type="journal article" date="2014" name="Int. J. Syst. Evol. Microbiol.">
        <title>Complete genome sequence of Corynebacterium casei LMG S-19264T (=DSM 44701T), isolated from a smear-ripened cheese.</title>
        <authorList>
            <consortium name="US DOE Joint Genome Institute (JGI-PGF)"/>
            <person name="Walter F."/>
            <person name="Albersmeier A."/>
            <person name="Kalinowski J."/>
            <person name="Ruckert C."/>
        </authorList>
    </citation>
    <scope>NUCLEOTIDE SEQUENCE</scope>
    <source>
        <strain evidence="4">KCTC 32182</strain>
    </source>
</reference>
<keyword evidence="2" id="KW-0808">Transferase</keyword>
<feature type="domain" description="4'-phosphopantetheinyl transferase" evidence="3">
    <location>
        <begin position="40"/>
        <end position="107"/>
    </location>
</feature>
<evidence type="ECO:0000256" key="1">
    <source>
        <dbReference type="ARBA" id="ARBA00010990"/>
    </source>
</evidence>
<dbReference type="PANTHER" id="PTHR12215:SF10">
    <property type="entry name" value="L-AMINOADIPATE-SEMIALDEHYDE DEHYDROGENASE-PHOSPHOPANTETHEINYL TRANSFERASE"/>
    <property type="match status" value="1"/>
</dbReference>
<evidence type="ECO:0000313" key="5">
    <source>
        <dbReference type="Proteomes" id="UP000645257"/>
    </source>
</evidence>